<feature type="chain" id="PRO_5046147556" evidence="3">
    <location>
        <begin position="23"/>
        <end position="138"/>
    </location>
</feature>
<comment type="caution">
    <text evidence="4">The sequence shown here is derived from an EMBL/GenBank/DDBJ whole genome shotgun (WGS) entry which is preliminary data.</text>
</comment>
<gene>
    <name evidence="4" type="ORF">H9649_13345</name>
</gene>
<accession>A0ABR8UDD3</accession>
<dbReference type="InterPro" id="IPR012640">
    <property type="entry name" value="Membr_lipoprot_lipid_attach_CS"/>
</dbReference>
<dbReference type="PROSITE" id="PS51257">
    <property type="entry name" value="PROKAR_LIPOPROTEIN"/>
    <property type="match status" value="1"/>
</dbReference>
<keyword evidence="1 3" id="KW-0732">Signal</keyword>
<sequence>MKKYLFILLGLLVLAGCSDDKAKDSVDVDVDTTPEVEVDDSDSAEVVEEDDATEVEDEQADVVGDDLTTFEEYAIIDDNIDLAAHTSKVEEDNPGTRVILFEDESGKKVYKSVYVKNDKHLKIIKLDDEGLLYNDFIQ</sequence>
<name>A0ABR8UDD3_9BACL</name>
<reference evidence="4 5" key="1">
    <citation type="submission" date="2020-08" db="EMBL/GenBank/DDBJ databases">
        <title>A Genomic Blueprint of the Chicken Gut Microbiome.</title>
        <authorList>
            <person name="Gilroy R."/>
            <person name="Ravi A."/>
            <person name="Getino M."/>
            <person name="Pursley I."/>
            <person name="Horton D.L."/>
            <person name="Alikhan N.-F."/>
            <person name="Baker D."/>
            <person name="Gharbi K."/>
            <person name="Hall N."/>
            <person name="Watson M."/>
            <person name="Adriaenssens E.M."/>
            <person name="Foster-Nyarko E."/>
            <person name="Jarju S."/>
            <person name="Secka A."/>
            <person name="Antonio M."/>
            <person name="Oren A."/>
            <person name="Chaudhuri R."/>
            <person name="La Ragione R.M."/>
            <person name="Hildebrand F."/>
            <person name="Pallen M.J."/>
        </authorList>
    </citation>
    <scope>NUCLEOTIDE SEQUENCE [LARGE SCALE GENOMIC DNA]</scope>
    <source>
        <strain evidence="4 5">Sa2YVA2</strain>
    </source>
</reference>
<evidence type="ECO:0000313" key="4">
    <source>
        <dbReference type="EMBL" id="MBD7985574.1"/>
    </source>
</evidence>
<feature type="signal peptide" evidence="3">
    <location>
        <begin position="1"/>
        <end position="22"/>
    </location>
</feature>
<evidence type="ECO:0000256" key="2">
    <source>
        <dbReference type="SAM" id="MobiDB-lite"/>
    </source>
</evidence>
<dbReference type="Proteomes" id="UP000626786">
    <property type="component" value="Unassembled WGS sequence"/>
</dbReference>
<keyword evidence="4" id="KW-0449">Lipoprotein</keyword>
<evidence type="ECO:0000256" key="1">
    <source>
        <dbReference type="ARBA" id="ARBA00022729"/>
    </source>
</evidence>
<organism evidence="4 5">
    <name type="scientific">Sporosarcina quadrami</name>
    <dbReference type="NCBI Taxonomy" id="2762234"/>
    <lineage>
        <taxon>Bacteria</taxon>
        <taxon>Bacillati</taxon>
        <taxon>Bacillota</taxon>
        <taxon>Bacilli</taxon>
        <taxon>Bacillales</taxon>
        <taxon>Caryophanaceae</taxon>
        <taxon>Sporosarcina</taxon>
    </lineage>
</organism>
<evidence type="ECO:0000313" key="5">
    <source>
        <dbReference type="Proteomes" id="UP000626786"/>
    </source>
</evidence>
<proteinExistence type="predicted"/>
<evidence type="ECO:0000256" key="3">
    <source>
        <dbReference type="SAM" id="SignalP"/>
    </source>
</evidence>
<feature type="region of interest" description="Disordered" evidence="2">
    <location>
        <begin position="29"/>
        <end position="58"/>
    </location>
</feature>
<protein>
    <submittedName>
        <fullName evidence="4">Lipoprotein</fullName>
    </submittedName>
</protein>
<dbReference type="RefSeq" id="WP_191695397.1">
    <property type="nucleotide sequence ID" value="NZ_JACSQN010000012.1"/>
</dbReference>
<dbReference type="Pfam" id="PF08139">
    <property type="entry name" value="LPAM_1"/>
    <property type="match status" value="1"/>
</dbReference>
<dbReference type="EMBL" id="JACSQN010000012">
    <property type="protein sequence ID" value="MBD7985574.1"/>
    <property type="molecule type" value="Genomic_DNA"/>
</dbReference>
<keyword evidence="5" id="KW-1185">Reference proteome</keyword>